<feature type="transmembrane region" description="Helical" evidence="12">
    <location>
        <begin position="52"/>
        <end position="77"/>
    </location>
</feature>
<comment type="subunit">
    <text evidence="11">Component of the lipopolysaccharide transport and assembly complex. The LptBFG transporter is composed of two ATP-binding proteins (LptB) and two transmembrane proteins (LptF and LptG).</text>
</comment>
<feature type="transmembrane region" description="Helical" evidence="12">
    <location>
        <begin position="270"/>
        <end position="290"/>
    </location>
</feature>
<protein>
    <recommendedName>
        <fullName evidence="4">Lipopolysaccharide export system permease protein LptF</fullName>
    </recommendedName>
</protein>
<evidence type="ECO:0000256" key="10">
    <source>
        <dbReference type="ARBA" id="ARBA00023136"/>
    </source>
</evidence>
<evidence type="ECO:0000256" key="3">
    <source>
        <dbReference type="ARBA" id="ARBA00007725"/>
    </source>
</evidence>
<evidence type="ECO:0000256" key="12">
    <source>
        <dbReference type="SAM" id="Phobius"/>
    </source>
</evidence>
<dbReference type="PANTHER" id="PTHR33529:SF7">
    <property type="entry name" value="LIPOPOLYSACCHARIDE EXPORT SYSTEM PERMEASE PROTEIN LPTF"/>
    <property type="match status" value="1"/>
</dbReference>
<evidence type="ECO:0000313" key="14">
    <source>
        <dbReference type="Proteomes" id="UP000242502"/>
    </source>
</evidence>
<dbReference type="AlphaFoldDB" id="A0A1D2QQQ9"/>
<reference evidence="13 14" key="1">
    <citation type="journal article" date="2016" name="Appl. Environ. Microbiol.">
        <title>Lack of Overt Genome Reduction in the Bryostatin-Producing Bryozoan Symbiont "Candidatus Endobugula sertula".</title>
        <authorList>
            <person name="Miller I.J."/>
            <person name="Vanee N."/>
            <person name="Fong S.S."/>
            <person name="Lim-Fong G.E."/>
            <person name="Kwan J.C."/>
        </authorList>
    </citation>
    <scope>NUCLEOTIDE SEQUENCE [LARGE SCALE GENOMIC DNA]</scope>
    <source>
        <strain evidence="13">AB1-4</strain>
    </source>
</reference>
<evidence type="ECO:0000256" key="8">
    <source>
        <dbReference type="ARBA" id="ARBA00022692"/>
    </source>
</evidence>
<evidence type="ECO:0000256" key="9">
    <source>
        <dbReference type="ARBA" id="ARBA00022989"/>
    </source>
</evidence>
<keyword evidence="8 12" id="KW-0812">Transmembrane</keyword>
<organism evidence="13 14">
    <name type="scientific">Candidatus Endobugula sertula</name>
    <name type="common">Bugula neritina bacterial symbiont</name>
    <dbReference type="NCBI Taxonomy" id="62101"/>
    <lineage>
        <taxon>Bacteria</taxon>
        <taxon>Pseudomonadati</taxon>
        <taxon>Pseudomonadota</taxon>
        <taxon>Gammaproteobacteria</taxon>
        <taxon>Cellvibrionales</taxon>
        <taxon>Cellvibrionaceae</taxon>
        <taxon>Candidatus Endobugula</taxon>
    </lineage>
</organism>
<evidence type="ECO:0000256" key="1">
    <source>
        <dbReference type="ARBA" id="ARBA00002265"/>
    </source>
</evidence>
<dbReference type="GO" id="GO:0015920">
    <property type="term" value="P:lipopolysaccharide transport"/>
    <property type="evidence" value="ECO:0007669"/>
    <property type="project" value="TreeGrafter"/>
</dbReference>
<sequence>MIILRYLTREVLMTTFAVTSILLVIIMSGRFVKYLAEAAAGKMDANVLFAVMFYRLPGFLELILPLGFFVALLLAYGRLYTDQEMTVLFACGVSRKKLITWTYVPASFIAVVISLFSLWLSPLSLQKAEEILAQQQTRNDFDTMQEARFQLVGNGDFISYTEEISGNREQLRAFFLANVGVSADEPLMIVRAESAERMKDENVNERYLLLNNGIRYEGRPGQADYRVTEFEQLAQRIESPVEIVVTRNKVNRLRTVELMNSDLPDHRAALQWRVSLPLLVLIIALLGVIFSHTTPRRGRYVMLLPSVLFYLIYLVLLNAARSAVEEERLPVEVGLWGIHFLFMVLVLFLCLDKSQWLRFFMTNKRRPNR</sequence>
<dbReference type="Pfam" id="PF03739">
    <property type="entry name" value="LptF_LptG"/>
    <property type="match status" value="1"/>
</dbReference>
<comment type="function">
    <text evidence="1">Part of the ABC transporter complex LptBFG involved in the translocation of lipopolysaccharide (LPS) from the inner membrane to the outer membrane.</text>
</comment>
<feature type="transmembrane region" description="Helical" evidence="12">
    <location>
        <begin position="98"/>
        <end position="120"/>
    </location>
</feature>
<dbReference type="GO" id="GO:0055085">
    <property type="term" value="P:transmembrane transport"/>
    <property type="evidence" value="ECO:0007669"/>
    <property type="project" value="InterPro"/>
</dbReference>
<evidence type="ECO:0000256" key="5">
    <source>
        <dbReference type="ARBA" id="ARBA00022448"/>
    </source>
</evidence>
<dbReference type="EMBL" id="MDLC01000017">
    <property type="protein sequence ID" value="ODS23929.1"/>
    <property type="molecule type" value="Genomic_DNA"/>
</dbReference>
<dbReference type="GO" id="GO:0043190">
    <property type="term" value="C:ATP-binding cassette (ABC) transporter complex"/>
    <property type="evidence" value="ECO:0007669"/>
    <property type="project" value="InterPro"/>
</dbReference>
<gene>
    <name evidence="13" type="ORF">AB835_06310</name>
</gene>
<evidence type="ECO:0000256" key="4">
    <source>
        <dbReference type="ARBA" id="ARBA00014213"/>
    </source>
</evidence>
<dbReference type="InterPro" id="IPR030922">
    <property type="entry name" value="LptF"/>
</dbReference>
<keyword evidence="6" id="KW-1003">Cell membrane</keyword>
<evidence type="ECO:0000256" key="2">
    <source>
        <dbReference type="ARBA" id="ARBA00004429"/>
    </source>
</evidence>
<dbReference type="NCBIfam" id="TIGR04407">
    <property type="entry name" value="LptF_YjgP"/>
    <property type="match status" value="1"/>
</dbReference>
<keyword evidence="10 12" id="KW-0472">Membrane</keyword>
<keyword evidence="9 12" id="KW-1133">Transmembrane helix</keyword>
<comment type="similarity">
    <text evidence="3">Belongs to the LptF/LptG family.</text>
</comment>
<evidence type="ECO:0000256" key="11">
    <source>
        <dbReference type="ARBA" id="ARBA00026081"/>
    </source>
</evidence>
<dbReference type="InterPro" id="IPR005495">
    <property type="entry name" value="LptG/LptF_permease"/>
</dbReference>
<feature type="transmembrane region" description="Helical" evidence="12">
    <location>
        <begin position="12"/>
        <end position="32"/>
    </location>
</feature>
<keyword evidence="7" id="KW-0997">Cell inner membrane</keyword>
<evidence type="ECO:0000256" key="6">
    <source>
        <dbReference type="ARBA" id="ARBA00022475"/>
    </source>
</evidence>
<dbReference type="STRING" id="62101.AB835_06310"/>
<name>A0A1D2QQQ9_9GAMM</name>
<accession>A0A1D2QQQ9</accession>
<keyword evidence="5" id="KW-0813">Transport</keyword>
<evidence type="ECO:0000256" key="7">
    <source>
        <dbReference type="ARBA" id="ARBA00022519"/>
    </source>
</evidence>
<evidence type="ECO:0000313" key="13">
    <source>
        <dbReference type="EMBL" id="ODS23929.1"/>
    </source>
</evidence>
<proteinExistence type="inferred from homology"/>
<comment type="caution">
    <text evidence="13">The sequence shown here is derived from an EMBL/GenBank/DDBJ whole genome shotgun (WGS) entry which is preliminary data.</text>
</comment>
<feature type="transmembrane region" description="Helical" evidence="12">
    <location>
        <begin position="302"/>
        <end position="321"/>
    </location>
</feature>
<dbReference type="Proteomes" id="UP000242502">
    <property type="component" value="Unassembled WGS sequence"/>
</dbReference>
<comment type="subcellular location">
    <subcellularLocation>
        <location evidence="2">Cell inner membrane</location>
        <topology evidence="2">Multi-pass membrane protein</topology>
    </subcellularLocation>
</comment>
<dbReference type="PANTHER" id="PTHR33529">
    <property type="entry name" value="SLR0882 PROTEIN-RELATED"/>
    <property type="match status" value="1"/>
</dbReference>
<feature type="transmembrane region" description="Helical" evidence="12">
    <location>
        <begin position="333"/>
        <end position="351"/>
    </location>
</feature>